<dbReference type="KEGG" id="rgu:A4W93_18450"/>
<name>A0A1W6LBU2_9BURK</name>
<keyword evidence="3" id="KW-1185">Reference proteome</keyword>
<organism evidence="2 3">
    <name type="scientific">Piscinibacter gummiphilus</name>
    <dbReference type="NCBI Taxonomy" id="946333"/>
    <lineage>
        <taxon>Bacteria</taxon>
        <taxon>Pseudomonadati</taxon>
        <taxon>Pseudomonadota</taxon>
        <taxon>Betaproteobacteria</taxon>
        <taxon>Burkholderiales</taxon>
        <taxon>Sphaerotilaceae</taxon>
        <taxon>Piscinibacter</taxon>
    </lineage>
</organism>
<dbReference type="GO" id="GO:0009035">
    <property type="term" value="F:type I site-specific deoxyribonuclease activity"/>
    <property type="evidence" value="ECO:0007669"/>
    <property type="project" value="UniProtKB-EC"/>
</dbReference>
<sequence>MNLHQEHHFEREICAHLAANGWLHAEGDATQFDRTSGLFLPDLLAWVETTQPDGWHRLNKTHGPALPQVLAERLCKNLNERGTLDVLRRGVEMLGLKESLELAQFKPALAINPAIQAKYAANRLRVVRQVCHSPNNPKAELDLVLFLNGIPVATAELKSNFTQSVHDAVDQYREDRNPNPKGGVQEPLLGFPGGALVHFAVSQSEVMMSTRLAGKLLENDTLAQQAASNSKEQFANSPDLKDALLHAIMDALEAHQSMSTQALGSQRIRDGLKDALLGPAQLYEALRARSGPGAAARPT</sequence>
<dbReference type="EMBL" id="CP015118">
    <property type="protein sequence ID" value="ARN21714.1"/>
    <property type="molecule type" value="Genomic_DNA"/>
</dbReference>
<dbReference type="AlphaFoldDB" id="A0A1W6LBU2"/>
<dbReference type="GO" id="GO:0005524">
    <property type="term" value="F:ATP binding"/>
    <property type="evidence" value="ECO:0007669"/>
    <property type="project" value="UniProtKB-KW"/>
</dbReference>
<gene>
    <name evidence="2" type="ORF">A4W93_18450</name>
</gene>
<dbReference type="STRING" id="946333.A4W93_18450"/>
<accession>A0A1W6LBU2</accession>
<evidence type="ECO:0000313" key="3">
    <source>
        <dbReference type="Proteomes" id="UP000193427"/>
    </source>
</evidence>
<proteinExistence type="predicted"/>
<dbReference type="Pfam" id="PF04313">
    <property type="entry name" value="HSDR_N"/>
    <property type="match status" value="1"/>
</dbReference>
<dbReference type="InterPro" id="IPR007409">
    <property type="entry name" value="Restrct_endonuc_type1_HsdR_N"/>
</dbReference>
<dbReference type="GO" id="GO:0003677">
    <property type="term" value="F:DNA binding"/>
    <property type="evidence" value="ECO:0007669"/>
    <property type="project" value="UniProtKB-KW"/>
</dbReference>
<dbReference type="Gene3D" id="3.90.1570.50">
    <property type="match status" value="1"/>
</dbReference>
<evidence type="ECO:0000259" key="1">
    <source>
        <dbReference type="Pfam" id="PF04313"/>
    </source>
</evidence>
<reference evidence="2 3" key="1">
    <citation type="submission" date="2016-04" db="EMBL/GenBank/DDBJ databases">
        <title>Complete genome sequence of natural rubber-degrading, novel Gram-negative bacterium, Rhizobacter gummiphilus strain NS21.</title>
        <authorList>
            <person name="Tabata M."/>
            <person name="Kasai D."/>
            <person name="Fukuda M."/>
        </authorList>
    </citation>
    <scope>NUCLEOTIDE SEQUENCE [LARGE SCALE GENOMIC DNA]</scope>
    <source>
        <strain evidence="2 3">NS21</strain>
    </source>
</reference>
<feature type="domain" description="Restriction endonuclease type I HsdR N-terminal" evidence="1">
    <location>
        <begin position="15"/>
        <end position="213"/>
    </location>
</feature>
<dbReference type="Proteomes" id="UP000193427">
    <property type="component" value="Chromosome"/>
</dbReference>
<protein>
    <recommendedName>
        <fullName evidence="1">Restriction endonuclease type I HsdR N-terminal domain-containing protein</fullName>
    </recommendedName>
</protein>
<dbReference type="GO" id="GO:0009307">
    <property type="term" value="P:DNA restriction-modification system"/>
    <property type="evidence" value="ECO:0007669"/>
    <property type="project" value="UniProtKB-KW"/>
</dbReference>
<evidence type="ECO:0000313" key="2">
    <source>
        <dbReference type="EMBL" id="ARN21714.1"/>
    </source>
</evidence>